<comment type="caution">
    <text evidence="4">The sequence shown here is derived from an EMBL/GenBank/DDBJ whole genome shotgun (WGS) entry which is preliminary data.</text>
</comment>
<accession>A0ABP8JHF5</accession>
<keyword evidence="5" id="KW-1185">Reference proteome</keyword>
<evidence type="ECO:0000313" key="4">
    <source>
        <dbReference type="EMBL" id="GAA4390946.1"/>
    </source>
</evidence>
<dbReference type="InterPro" id="IPR017972">
    <property type="entry name" value="Cyt_P450_CS"/>
</dbReference>
<keyword evidence="3" id="KW-0349">Heme</keyword>
<dbReference type="PRINTS" id="PR00463">
    <property type="entry name" value="EP450I"/>
</dbReference>
<keyword evidence="3" id="KW-0560">Oxidoreductase</keyword>
<proteinExistence type="inferred from homology"/>
<dbReference type="Pfam" id="PF00067">
    <property type="entry name" value="p450"/>
    <property type="match status" value="1"/>
</dbReference>
<keyword evidence="3" id="KW-0408">Iron</keyword>
<dbReference type="Gene3D" id="1.10.630.10">
    <property type="entry name" value="Cytochrome P450"/>
    <property type="match status" value="1"/>
</dbReference>
<dbReference type="PANTHER" id="PTHR24305">
    <property type="entry name" value="CYTOCHROME P450"/>
    <property type="match status" value="1"/>
</dbReference>
<comment type="cofactor">
    <cofactor evidence="1">
        <name>heme</name>
        <dbReference type="ChEBI" id="CHEBI:30413"/>
    </cofactor>
</comment>
<dbReference type="PRINTS" id="PR00385">
    <property type="entry name" value="P450"/>
</dbReference>
<dbReference type="InterPro" id="IPR001128">
    <property type="entry name" value="Cyt_P450"/>
</dbReference>
<dbReference type="InterPro" id="IPR036396">
    <property type="entry name" value="Cyt_P450_sf"/>
</dbReference>
<dbReference type="PANTHER" id="PTHR24305:SF166">
    <property type="entry name" value="CYTOCHROME P450 12A4, MITOCHONDRIAL-RELATED"/>
    <property type="match status" value="1"/>
</dbReference>
<evidence type="ECO:0000256" key="1">
    <source>
        <dbReference type="ARBA" id="ARBA00001971"/>
    </source>
</evidence>
<evidence type="ECO:0000313" key="5">
    <source>
        <dbReference type="Proteomes" id="UP001500635"/>
    </source>
</evidence>
<dbReference type="PROSITE" id="PS00086">
    <property type="entry name" value="CYTOCHROME_P450"/>
    <property type="match status" value="1"/>
</dbReference>
<dbReference type="EMBL" id="BAABFR010000024">
    <property type="protein sequence ID" value="GAA4390946.1"/>
    <property type="molecule type" value="Genomic_DNA"/>
</dbReference>
<gene>
    <name evidence="4" type="ORF">GCM10023147_19400</name>
</gene>
<name>A0ABP8JHF5_9ACTN</name>
<keyword evidence="3" id="KW-0479">Metal-binding</keyword>
<evidence type="ECO:0000256" key="3">
    <source>
        <dbReference type="RuleBase" id="RU000461"/>
    </source>
</evidence>
<dbReference type="InterPro" id="IPR002401">
    <property type="entry name" value="Cyt_P450_E_grp-I"/>
</dbReference>
<evidence type="ECO:0000256" key="2">
    <source>
        <dbReference type="ARBA" id="ARBA00010617"/>
    </source>
</evidence>
<dbReference type="RefSeq" id="WP_344994404.1">
    <property type="nucleotide sequence ID" value="NZ_BAABFR010000024.1"/>
</dbReference>
<comment type="similarity">
    <text evidence="2 3">Belongs to the cytochrome P450 family.</text>
</comment>
<dbReference type="Proteomes" id="UP001500635">
    <property type="component" value="Unassembled WGS sequence"/>
</dbReference>
<dbReference type="SUPFAM" id="SSF48264">
    <property type="entry name" value="Cytochrome P450"/>
    <property type="match status" value="1"/>
</dbReference>
<protein>
    <submittedName>
        <fullName evidence="4">Cytochrome P450</fullName>
    </submittedName>
</protein>
<keyword evidence="3" id="KW-0503">Monooxygenase</keyword>
<organism evidence="4 5">
    <name type="scientific">Tsukamurella soli</name>
    <dbReference type="NCBI Taxonomy" id="644556"/>
    <lineage>
        <taxon>Bacteria</taxon>
        <taxon>Bacillati</taxon>
        <taxon>Actinomycetota</taxon>
        <taxon>Actinomycetes</taxon>
        <taxon>Mycobacteriales</taxon>
        <taxon>Tsukamurellaceae</taxon>
        <taxon>Tsukamurella</taxon>
    </lineage>
</organism>
<dbReference type="InterPro" id="IPR050121">
    <property type="entry name" value="Cytochrome_P450_monoxygenase"/>
</dbReference>
<reference evidence="5" key="1">
    <citation type="journal article" date="2019" name="Int. J. Syst. Evol. Microbiol.">
        <title>The Global Catalogue of Microorganisms (GCM) 10K type strain sequencing project: providing services to taxonomists for standard genome sequencing and annotation.</title>
        <authorList>
            <consortium name="The Broad Institute Genomics Platform"/>
            <consortium name="The Broad Institute Genome Sequencing Center for Infectious Disease"/>
            <person name="Wu L."/>
            <person name="Ma J."/>
        </authorList>
    </citation>
    <scope>NUCLEOTIDE SEQUENCE [LARGE SCALE GENOMIC DNA]</scope>
    <source>
        <strain evidence="5">JCM 17688</strain>
    </source>
</reference>
<sequence length="442" mass="48348">MTTIPHPRFRIPVLGDVIGLDWTTPTQHEARVARELGGVYERRLGGSSMVVVGAADAAEQACDETTFSRILPGPGLYLRELAPTGLFTVRSSDPAWSQVRTALQPAFTQEAMRRYHAGMATVIDEMVEHLRGRAGERVSTHDLMTRLTLEIIAIAGFGYRSAGFDVPVDADQYLRAIATVLEWSSKEPNRLPLVGRIGAGARRADAFAALDAVQAPLIELVARRRRDGDTDTPDLLSALIPTDLPDAVLVDQAVTFIIAGHETTAALLEVALFYATEDPARQGPLRADAPDGAPAQSRYEDIARHRATGRFLRECLRLVPSLPGFFRIATADTRLGDYAIRRGTVAFVLALAAQRDRAAWGDDADVFDPEHFARGRRLGFYRPFGTGPRDCIGRAFATHEATFALARLTSAFDITDPDGGPLELVERATLRPARREVVFTPR</sequence>